<dbReference type="Proteomes" id="UP001307889">
    <property type="component" value="Chromosome 14"/>
</dbReference>
<evidence type="ECO:0000256" key="8">
    <source>
        <dbReference type="ARBA" id="ARBA00022763"/>
    </source>
</evidence>
<dbReference type="EC" id="3.1.-.-" evidence="19"/>
<feature type="domain" description="DNA2/NAM7 helicase helicase" evidence="22">
    <location>
        <begin position="845"/>
        <end position="913"/>
    </location>
</feature>
<evidence type="ECO:0000256" key="18">
    <source>
        <dbReference type="ARBA" id="ARBA00047995"/>
    </source>
</evidence>
<evidence type="ECO:0000256" key="15">
    <source>
        <dbReference type="ARBA" id="ARBA00023204"/>
    </source>
</evidence>
<evidence type="ECO:0000256" key="16">
    <source>
        <dbReference type="ARBA" id="ARBA00023242"/>
    </source>
</evidence>
<comment type="cofactor">
    <cofactor evidence="1">
        <name>[4Fe-4S] cluster</name>
        <dbReference type="ChEBI" id="CHEBI:49883"/>
    </cofactor>
</comment>
<evidence type="ECO:0000256" key="7">
    <source>
        <dbReference type="ARBA" id="ARBA00022741"/>
    </source>
</evidence>
<dbReference type="InterPro" id="IPR047187">
    <property type="entry name" value="SF1_C_Upf1"/>
</dbReference>
<dbReference type="Pfam" id="PF13086">
    <property type="entry name" value="AAA_11"/>
    <property type="match status" value="2"/>
</dbReference>
<keyword evidence="19" id="KW-0158">Chromosome</keyword>
<keyword evidence="12 19" id="KW-0408">Iron</keyword>
<evidence type="ECO:0000256" key="9">
    <source>
        <dbReference type="ARBA" id="ARBA00022801"/>
    </source>
</evidence>
<dbReference type="EC" id="3.6.4.12" evidence="19"/>
<dbReference type="CDD" id="cd18808">
    <property type="entry name" value="SF1_C_Upf1"/>
    <property type="match status" value="1"/>
</dbReference>
<evidence type="ECO:0000256" key="14">
    <source>
        <dbReference type="ARBA" id="ARBA00023125"/>
    </source>
</evidence>
<dbReference type="GO" id="GO:0004386">
    <property type="term" value="F:helicase activity"/>
    <property type="evidence" value="ECO:0007669"/>
    <property type="project" value="UniProtKB-KW"/>
</dbReference>
<keyword evidence="17 19" id="KW-0511">Multifunctional enzyme</keyword>
<dbReference type="Pfam" id="PF08696">
    <property type="entry name" value="Dna2"/>
    <property type="match status" value="1"/>
</dbReference>
<keyword evidence="3 19" id="KW-0004">4Fe-4S</keyword>
<evidence type="ECO:0000313" key="24">
    <source>
        <dbReference type="EMBL" id="BET02371.1"/>
    </source>
</evidence>
<evidence type="ECO:0000256" key="5">
    <source>
        <dbReference type="ARBA" id="ARBA00022722"/>
    </source>
</evidence>
<keyword evidence="4 19" id="KW-0235">DNA replication</keyword>
<keyword evidence="14 19" id="KW-0238">DNA-binding</keyword>
<evidence type="ECO:0000256" key="13">
    <source>
        <dbReference type="ARBA" id="ARBA00023014"/>
    </source>
</evidence>
<dbReference type="InterPro" id="IPR014808">
    <property type="entry name" value="DNA_replication_fac_Dna2_N"/>
</dbReference>
<dbReference type="InterPro" id="IPR027417">
    <property type="entry name" value="P-loop_NTPase"/>
</dbReference>
<evidence type="ECO:0000256" key="3">
    <source>
        <dbReference type="ARBA" id="ARBA00022485"/>
    </source>
</evidence>
<reference evidence="24 25" key="1">
    <citation type="submission" date="2023-09" db="EMBL/GenBank/DDBJ databases">
        <title>Nesidiocoris tenuis whole genome shotgun sequence.</title>
        <authorList>
            <person name="Shibata T."/>
            <person name="Shimoda M."/>
            <person name="Kobayashi T."/>
            <person name="Uehara T."/>
        </authorList>
    </citation>
    <scope>NUCLEOTIDE SEQUENCE [LARGE SCALE GENOMIC DNA]</scope>
    <source>
        <strain evidence="24 25">Japan</strain>
    </source>
</reference>
<keyword evidence="7 19" id="KW-0547">Nucleotide-binding</keyword>
<comment type="similarity">
    <text evidence="2 19">Belongs to the DNA2/NAM7 helicase family.</text>
</comment>
<keyword evidence="6 19" id="KW-0479">Metal-binding</keyword>
<feature type="domain" description="DNA replication factor Dna2 N-terminal" evidence="21">
    <location>
        <begin position="215"/>
        <end position="414"/>
    </location>
</feature>
<keyword evidence="25" id="KW-1185">Reference proteome</keyword>
<keyword evidence="13 19" id="KW-0411">Iron-sulfur</keyword>
<evidence type="ECO:0000256" key="17">
    <source>
        <dbReference type="ARBA" id="ARBA00023268"/>
    </source>
</evidence>
<dbReference type="InterPro" id="IPR041679">
    <property type="entry name" value="DNA2/NAM7-like_C"/>
</dbReference>
<dbReference type="Gene3D" id="3.90.320.10">
    <property type="match status" value="1"/>
</dbReference>
<name>A0ABN7BDB3_9HEMI</name>
<comment type="catalytic activity">
    <reaction evidence="18 19">
        <text>ATP + H2O = ADP + phosphate + H(+)</text>
        <dbReference type="Rhea" id="RHEA:13065"/>
        <dbReference type="ChEBI" id="CHEBI:15377"/>
        <dbReference type="ChEBI" id="CHEBI:15378"/>
        <dbReference type="ChEBI" id="CHEBI:30616"/>
        <dbReference type="ChEBI" id="CHEBI:43474"/>
        <dbReference type="ChEBI" id="CHEBI:456216"/>
        <dbReference type="EC" id="3.6.4.12"/>
    </reaction>
</comment>
<dbReference type="EMBL" id="AP028922">
    <property type="protein sequence ID" value="BET02371.1"/>
    <property type="molecule type" value="Genomic_DNA"/>
</dbReference>
<feature type="domain" description="DNA2/NAM7 helicase helicase" evidence="22">
    <location>
        <begin position="741"/>
        <end position="844"/>
    </location>
</feature>
<dbReference type="CDD" id="cd18041">
    <property type="entry name" value="DEXXQc_DNA2"/>
    <property type="match status" value="1"/>
</dbReference>
<dbReference type="Pfam" id="PF13087">
    <property type="entry name" value="AAA_12"/>
    <property type="match status" value="1"/>
</dbReference>
<comment type="subcellular location">
    <subcellularLocation>
        <location evidence="19">Nucleus</location>
    </subcellularLocation>
    <subcellularLocation>
        <location evidence="19">Chromosome</location>
    </subcellularLocation>
</comment>
<keyword evidence="9 19" id="KW-0378">Hydrolase</keyword>
<evidence type="ECO:0000256" key="19">
    <source>
        <dbReference type="RuleBase" id="RU367041"/>
    </source>
</evidence>
<dbReference type="SUPFAM" id="SSF52540">
    <property type="entry name" value="P-loop containing nucleoside triphosphate hydrolases"/>
    <property type="match status" value="1"/>
</dbReference>
<dbReference type="InterPro" id="IPR045055">
    <property type="entry name" value="DNA2/NAM7-like"/>
</dbReference>
<keyword evidence="11 19" id="KW-0067">ATP-binding</keyword>
<dbReference type="CDD" id="cd22318">
    <property type="entry name" value="DNA2_N-like"/>
    <property type="match status" value="1"/>
</dbReference>
<evidence type="ECO:0000256" key="20">
    <source>
        <dbReference type="SAM" id="MobiDB-lite"/>
    </source>
</evidence>
<evidence type="ECO:0000256" key="2">
    <source>
        <dbReference type="ARBA" id="ARBA00007913"/>
    </source>
</evidence>
<keyword evidence="15 19" id="KW-0234">DNA repair</keyword>
<protein>
    <recommendedName>
        <fullName evidence="19">DNA replication ATP-dependent helicase/nuclease</fullName>
        <ecNumber evidence="19">3.1.-.-</ecNumber>
        <ecNumber evidence="19">3.6.4.12</ecNumber>
    </recommendedName>
</protein>
<evidence type="ECO:0000259" key="23">
    <source>
        <dbReference type="Pfam" id="PF13087"/>
    </source>
</evidence>
<dbReference type="InterPro" id="IPR026851">
    <property type="entry name" value="Dna2/JHS1_DEXXQ-box"/>
</dbReference>
<evidence type="ECO:0000256" key="12">
    <source>
        <dbReference type="ARBA" id="ARBA00023004"/>
    </source>
</evidence>
<evidence type="ECO:0000259" key="22">
    <source>
        <dbReference type="Pfam" id="PF13086"/>
    </source>
</evidence>
<keyword evidence="16 19" id="KW-0539">Nucleus</keyword>
<evidence type="ECO:0000256" key="4">
    <source>
        <dbReference type="ARBA" id="ARBA00022705"/>
    </source>
</evidence>
<dbReference type="Gene3D" id="3.40.50.300">
    <property type="entry name" value="P-loop containing nucleotide triphosphate hydrolases"/>
    <property type="match status" value="2"/>
</dbReference>
<comment type="function">
    <text evidence="19">Key enzyme involved in DNA replication and DNA repair. Involved in Okazaki fragments processing by cleaving long flaps that escape FEN1: flaps that are longer than 27 nucleotides are coated by replication protein A complex (RPA), leading to recruit DNA2 which cleaves the flap until it is too short to bind RPA and becomes a substrate for FEN1. Also involved in 5'-end resection of DNA during double-strand break (DSB) repair by mediating the cleavage of 5'-ssDNA.</text>
</comment>
<evidence type="ECO:0000256" key="1">
    <source>
        <dbReference type="ARBA" id="ARBA00001966"/>
    </source>
</evidence>
<keyword evidence="10 19" id="KW-0347">Helicase</keyword>
<gene>
    <name evidence="24" type="ORF">NTJ_15189</name>
</gene>
<proteinExistence type="inferred from homology"/>
<organism evidence="24 25">
    <name type="scientific">Nesidiocoris tenuis</name>
    <dbReference type="NCBI Taxonomy" id="355587"/>
    <lineage>
        <taxon>Eukaryota</taxon>
        <taxon>Metazoa</taxon>
        <taxon>Ecdysozoa</taxon>
        <taxon>Arthropoda</taxon>
        <taxon>Hexapoda</taxon>
        <taxon>Insecta</taxon>
        <taxon>Pterygota</taxon>
        <taxon>Neoptera</taxon>
        <taxon>Paraneoptera</taxon>
        <taxon>Hemiptera</taxon>
        <taxon>Heteroptera</taxon>
        <taxon>Panheteroptera</taxon>
        <taxon>Cimicomorpha</taxon>
        <taxon>Miridae</taxon>
        <taxon>Dicyphina</taxon>
        <taxon>Nesidiocoris</taxon>
    </lineage>
</organism>
<evidence type="ECO:0000313" key="25">
    <source>
        <dbReference type="Proteomes" id="UP001307889"/>
    </source>
</evidence>
<dbReference type="InterPro" id="IPR011604">
    <property type="entry name" value="PDDEXK-like_dom_sf"/>
</dbReference>
<evidence type="ECO:0000256" key="10">
    <source>
        <dbReference type="ARBA" id="ARBA00022806"/>
    </source>
</evidence>
<keyword evidence="5 19" id="KW-0540">Nuclease</keyword>
<feature type="region of interest" description="Disordered" evidence="20">
    <location>
        <begin position="31"/>
        <end position="77"/>
    </location>
</feature>
<dbReference type="PANTHER" id="PTHR10887">
    <property type="entry name" value="DNA2/NAM7 HELICASE FAMILY"/>
    <property type="match status" value="1"/>
</dbReference>
<dbReference type="InterPro" id="IPR041677">
    <property type="entry name" value="DNA2/NAM7_AAA_11"/>
</dbReference>
<feature type="domain" description="DNA2/NAM7 helicase-like C-terminal" evidence="23">
    <location>
        <begin position="921"/>
        <end position="1117"/>
    </location>
</feature>
<sequence>MKKTAPQLAVRSSQRTLTSFFSLNNCKTSAKNIKTEPAAAETLPAVESKKRKRAVSPRKSPAKNVKNSPSKTSPAKGIDDFFTHVDAKSPISLEKESVLVDIRNRELRRSPRIKAARGSPEKGDKIAETLASPRKIKQKFFSPAKGGSSGNDVVDHLGDLNLTNLDDAFFDLDDTNLQPVSFENLNLTKLSRYKVLRIIDSPSNDLKIVVKSLANETQGSCIVKSPWNSSIVREGDSVSLRGSKTDEGWVVDWTGMLVTNSDHLISGTAIVGSLFCRRKAILSEIFDELGDFEPKHLVIGSVVHQLLQEVLRKKLRSREDIENLCEGILKNPDFVLELFLQNMNYDETVRTVKSYLPQVYNFISQYVTYSKAQRLAPKEADCWQGEITNIRDIEENIWSPSLGIKGKIDATVQVKIHNKSKLMPLELKTGKVSFSIEHRGQVILYCMLLKEMGEFVDSGLLLYLKDKETLQEIKAEDGAREMRDLILLRNSLSSGILELGNLRPSENIRLPELPPVINRRSCKSCGHLIACSAALKHDGLDTLDDKHLLKTLAPEVTSHLTDAHLSYIFHFIGLQSLENGHSKHNIANIWSEDPLKREENRSCVTGLVVASSTVTSKARFETVFKKRDNSPIEEIFDLGQTVIVSSTTQVAVCFGFIASITPLSVTLTVEKYFKTNEGPFILDCYESVSAKKIAIKNLSLLLDNSKRAKTMREIIIDLKLPTFAPKVSSKIKKVGMKILEKLNKEQVRALLQAVSADTYILIQGMPGTGKTTTMRALIELLVLLGNRVLVSSYTHSAIDNILVGLVGKVKMMRFAPTHRVHPKLKDFTERALVAKLGDSPTHELLEKMYSSQEVFGVSCLSAGHQWLARQEFDVCLVDEASQVTQPAVLRPLFLAKKFILVGDPKQLPPLVMNKQAKEFGLDVSLFQRLDRPAVTTRLTRQYRMNRPINDLANRVSYDGLLECGSDAIATATLNYAGETTRSEDWIVRPLSKHIDDSIIIVNMKGQKESSKTAENRLEAEVVLQVAQEMVKLGVPSGNIGVMSTYREQVDFLKKSFKGTDVEVNTVDLYQGRDKEVIIYAVSSASSQKSEAGILSNMNRLTVAITRAKKKLVIVCNVASVKTCDNFAKLFANVRPENIVDGPNEISIL</sequence>
<keyword evidence="8 19" id="KW-0227">DNA damage</keyword>
<evidence type="ECO:0000256" key="6">
    <source>
        <dbReference type="ARBA" id="ARBA00022723"/>
    </source>
</evidence>
<accession>A0ABN7BDB3</accession>
<evidence type="ECO:0000256" key="11">
    <source>
        <dbReference type="ARBA" id="ARBA00022840"/>
    </source>
</evidence>
<dbReference type="PANTHER" id="PTHR10887:SF433">
    <property type="entry name" value="DNA REPLICATION ATP-DEPENDENT HELICASE_NUCLEASE DNA2"/>
    <property type="match status" value="1"/>
</dbReference>
<evidence type="ECO:0000259" key="21">
    <source>
        <dbReference type="Pfam" id="PF08696"/>
    </source>
</evidence>